<gene>
    <name evidence="3" type="ORF">GCM10009550_41420</name>
</gene>
<dbReference type="Pfam" id="PF14028">
    <property type="entry name" value="Lant_dehydr_C"/>
    <property type="match status" value="1"/>
</dbReference>
<evidence type="ECO:0000256" key="1">
    <source>
        <dbReference type="SAM" id="MobiDB-lite"/>
    </source>
</evidence>
<feature type="region of interest" description="Disordered" evidence="1">
    <location>
        <begin position="280"/>
        <end position="302"/>
    </location>
</feature>
<dbReference type="Proteomes" id="UP001500665">
    <property type="component" value="Unassembled WGS sequence"/>
</dbReference>
<proteinExistence type="predicted"/>
<evidence type="ECO:0000313" key="4">
    <source>
        <dbReference type="Proteomes" id="UP001500665"/>
    </source>
</evidence>
<dbReference type="InterPro" id="IPR023809">
    <property type="entry name" value="Thiopep_bacteriocin_synth_dom"/>
</dbReference>
<reference evidence="3 4" key="1">
    <citation type="journal article" date="2019" name="Int. J. Syst. Evol. Microbiol.">
        <title>The Global Catalogue of Microorganisms (GCM) 10K type strain sequencing project: providing services to taxonomists for standard genome sequencing and annotation.</title>
        <authorList>
            <consortium name="The Broad Institute Genomics Platform"/>
            <consortium name="The Broad Institute Genome Sequencing Center for Infectious Disease"/>
            <person name="Wu L."/>
            <person name="Ma J."/>
        </authorList>
    </citation>
    <scope>NUCLEOTIDE SEQUENCE [LARGE SCALE GENOMIC DNA]</scope>
    <source>
        <strain evidence="3 4">JCM 10696</strain>
    </source>
</reference>
<keyword evidence="4" id="KW-1185">Reference proteome</keyword>
<organism evidence="3 4">
    <name type="scientific">Actinocorallia libanotica</name>
    <dbReference type="NCBI Taxonomy" id="46162"/>
    <lineage>
        <taxon>Bacteria</taxon>
        <taxon>Bacillati</taxon>
        <taxon>Actinomycetota</taxon>
        <taxon>Actinomycetes</taxon>
        <taxon>Streptosporangiales</taxon>
        <taxon>Thermomonosporaceae</taxon>
        <taxon>Actinocorallia</taxon>
    </lineage>
</organism>
<dbReference type="RefSeq" id="WP_344242520.1">
    <property type="nucleotide sequence ID" value="NZ_BAAAHH010000017.1"/>
</dbReference>
<name>A0ABN1REW8_9ACTN</name>
<accession>A0ABN1REW8</accession>
<comment type="caution">
    <text evidence="3">The sequence shown here is derived from an EMBL/GenBank/DDBJ whole genome shotgun (WGS) entry which is preliminary data.</text>
</comment>
<evidence type="ECO:0000259" key="2">
    <source>
        <dbReference type="Pfam" id="PF14028"/>
    </source>
</evidence>
<dbReference type="NCBIfam" id="TIGR03891">
    <property type="entry name" value="thiopep_ocin"/>
    <property type="match status" value="1"/>
</dbReference>
<sequence length="676" mass="73344">MPAPDLNAAALPDSDALDLSPETPGQEWWHVFIRFADWATAEQISTARLAPLLNAATQPDGAWWFIRKHPDWRIRIQAPADQRPHLKARFDQLVDEGVLTRWQTGRYEPETSAFGGPDAMTAAHTLFAADSHALLHPPPLPIGRRELSMLFLGVLVRGAGLEPYEIGDVWAKVARDRPLPADITDGKLAALTTTITTLLRTDLHPHGAAFGPTGPLAAATHHAEAFRTCGQALARLAREGRLERGLRTVLAYHVIFHWNRAGFEARQQSLLAHAARAAILGPTPQTPPQPATRRPSTDHPSGQVERALRAFPLVPRPRLTCPALFQRLQAVAEHAAAAAASCEPEERVDRACSAWNLAALIASDTGLPGLAADLSWQQFRILHAHGPLLGRYAIAALQPLVNLARLHGRASQPERMYRALTDLEHALQHGGSFLLHDTLLTLDGLSTAEDPELHAWYQDVLAQDGTRALAATGNWNAAAAHAALYDPHPDRLHEGTQTRVIALTLAGNHEAALAHLDQRPPSNRTEQAVDAALRAHLAIRTGRTPHDEITQLLASIHDDSQLAEQTDLVPLLCRIRLTQAASDLGASPTSTKTLWRQITDATLRTGDAYAAHQASRSPSCAKSIAPEQAAALTDLTRRAGLPLRDQPISVLPDLAMLAAALQQAVDVLTCTLQRSE</sequence>
<feature type="domain" description="Thiopeptide-type bacteriocin biosynthesis" evidence="2">
    <location>
        <begin position="28"/>
        <end position="278"/>
    </location>
</feature>
<protein>
    <recommendedName>
        <fullName evidence="2">Thiopeptide-type bacteriocin biosynthesis domain-containing protein</fullName>
    </recommendedName>
</protein>
<dbReference type="EMBL" id="BAAAHH010000017">
    <property type="protein sequence ID" value="GAA0955930.1"/>
    <property type="molecule type" value="Genomic_DNA"/>
</dbReference>
<evidence type="ECO:0000313" key="3">
    <source>
        <dbReference type="EMBL" id="GAA0955930.1"/>
    </source>
</evidence>